<dbReference type="PANTHER" id="PTHR30154">
    <property type="entry name" value="LEUCINE-RESPONSIVE REGULATORY PROTEIN"/>
    <property type="match status" value="1"/>
</dbReference>
<keyword evidence="1" id="KW-0805">Transcription regulation</keyword>
<dbReference type="InterPro" id="IPR011008">
    <property type="entry name" value="Dimeric_a/b-barrel"/>
</dbReference>
<dbReference type="PRINTS" id="PR00033">
    <property type="entry name" value="HTHASNC"/>
</dbReference>
<evidence type="ECO:0000256" key="1">
    <source>
        <dbReference type="ARBA" id="ARBA00023015"/>
    </source>
</evidence>
<evidence type="ECO:0000313" key="5">
    <source>
        <dbReference type="EMBL" id="GAA0937771.1"/>
    </source>
</evidence>
<organism evidence="5 6">
    <name type="scientific">Pseudonocardia zijingensis</name>
    <dbReference type="NCBI Taxonomy" id="153376"/>
    <lineage>
        <taxon>Bacteria</taxon>
        <taxon>Bacillati</taxon>
        <taxon>Actinomycetota</taxon>
        <taxon>Actinomycetes</taxon>
        <taxon>Pseudonocardiales</taxon>
        <taxon>Pseudonocardiaceae</taxon>
        <taxon>Pseudonocardia</taxon>
    </lineage>
</organism>
<evidence type="ECO:0000313" key="6">
    <source>
        <dbReference type="Proteomes" id="UP001499967"/>
    </source>
</evidence>
<dbReference type="InterPro" id="IPR036390">
    <property type="entry name" value="WH_DNA-bd_sf"/>
</dbReference>
<dbReference type="EMBL" id="BAAAHP010000087">
    <property type="protein sequence ID" value="GAA0937771.1"/>
    <property type="molecule type" value="Genomic_DNA"/>
</dbReference>
<dbReference type="InterPro" id="IPR000485">
    <property type="entry name" value="AsnC-type_HTH_dom"/>
</dbReference>
<sequence>MDERDRAIIRELQANARLTNRQLAARVDLAPSSSSVRTRALEERGIITGYHAQVDLDRVGRGVQALIAFQVRPLSRDVIRSFEAFALQQREVLSVFVIGGGDDFLVHVAVPAVADMHALLMDRFSKRKEVVGFRTSLVYDHTHRWTVEPVIED</sequence>
<evidence type="ECO:0000256" key="3">
    <source>
        <dbReference type="ARBA" id="ARBA00023163"/>
    </source>
</evidence>
<protein>
    <submittedName>
        <fullName evidence="5">Lrp/AsnC family transcriptional regulator</fullName>
    </submittedName>
</protein>
<dbReference type="Proteomes" id="UP001499967">
    <property type="component" value="Unassembled WGS sequence"/>
</dbReference>
<dbReference type="Pfam" id="PF13412">
    <property type="entry name" value="HTH_24"/>
    <property type="match status" value="1"/>
</dbReference>
<dbReference type="InterPro" id="IPR019888">
    <property type="entry name" value="Tscrpt_reg_AsnC-like"/>
</dbReference>
<dbReference type="Pfam" id="PF01037">
    <property type="entry name" value="AsnC_trans_reg"/>
    <property type="match status" value="1"/>
</dbReference>
<proteinExistence type="predicted"/>
<name>A0ABN1Q4X9_9PSEU</name>
<dbReference type="InterPro" id="IPR036388">
    <property type="entry name" value="WH-like_DNA-bd_sf"/>
</dbReference>
<dbReference type="PROSITE" id="PS50956">
    <property type="entry name" value="HTH_ASNC_2"/>
    <property type="match status" value="1"/>
</dbReference>
<reference evidence="5 6" key="1">
    <citation type="journal article" date="2019" name="Int. J. Syst. Evol. Microbiol.">
        <title>The Global Catalogue of Microorganisms (GCM) 10K type strain sequencing project: providing services to taxonomists for standard genome sequencing and annotation.</title>
        <authorList>
            <consortium name="The Broad Institute Genomics Platform"/>
            <consortium name="The Broad Institute Genome Sequencing Center for Infectious Disease"/>
            <person name="Wu L."/>
            <person name="Ma J."/>
        </authorList>
    </citation>
    <scope>NUCLEOTIDE SEQUENCE [LARGE SCALE GENOMIC DNA]</scope>
    <source>
        <strain evidence="5 6">JCM 11117</strain>
    </source>
</reference>
<dbReference type="RefSeq" id="WP_343942105.1">
    <property type="nucleotide sequence ID" value="NZ_BAAAHP010000087.1"/>
</dbReference>
<feature type="domain" description="HTH asnC-type" evidence="4">
    <location>
        <begin position="1"/>
        <end position="62"/>
    </location>
</feature>
<evidence type="ECO:0000256" key="2">
    <source>
        <dbReference type="ARBA" id="ARBA00023125"/>
    </source>
</evidence>
<dbReference type="SUPFAM" id="SSF46785">
    <property type="entry name" value="Winged helix' DNA-binding domain"/>
    <property type="match status" value="1"/>
</dbReference>
<dbReference type="PANTHER" id="PTHR30154:SF54">
    <property type="entry name" value="POSSIBLE TRANSCRIPTIONAL REGULATORY PROTEIN (PROBABLY LRP_ASNC-FAMILY)"/>
    <property type="match status" value="1"/>
</dbReference>
<accession>A0ABN1Q4X9</accession>
<dbReference type="SMART" id="SM00344">
    <property type="entry name" value="HTH_ASNC"/>
    <property type="match status" value="1"/>
</dbReference>
<gene>
    <name evidence="5" type="ORF">GCM10009559_31120</name>
</gene>
<keyword evidence="6" id="KW-1185">Reference proteome</keyword>
<comment type="caution">
    <text evidence="5">The sequence shown here is derived from an EMBL/GenBank/DDBJ whole genome shotgun (WGS) entry which is preliminary data.</text>
</comment>
<evidence type="ECO:0000259" key="4">
    <source>
        <dbReference type="PROSITE" id="PS50956"/>
    </source>
</evidence>
<dbReference type="Gene3D" id="1.10.10.10">
    <property type="entry name" value="Winged helix-like DNA-binding domain superfamily/Winged helix DNA-binding domain"/>
    <property type="match status" value="1"/>
</dbReference>
<keyword evidence="2" id="KW-0238">DNA-binding</keyword>
<dbReference type="SUPFAM" id="SSF54909">
    <property type="entry name" value="Dimeric alpha+beta barrel"/>
    <property type="match status" value="1"/>
</dbReference>
<dbReference type="InterPro" id="IPR019887">
    <property type="entry name" value="Tscrpt_reg_AsnC/Lrp_C"/>
</dbReference>
<keyword evidence="3" id="KW-0804">Transcription</keyword>
<dbReference type="Gene3D" id="3.30.70.920">
    <property type="match status" value="1"/>
</dbReference>